<protein>
    <recommendedName>
        <fullName evidence="2 7">Orotate phosphoribosyltransferase</fullName>
        <shortName evidence="7">OPRT</shortName>
        <shortName evidence="7">OPRTase</shortName>
        <ecNumber evidence="2 7">2.4.2.10</ecNumber>
    </recommendedName>
</protein>
<evidence type="ECO:0000256" key="4">
    <source>
        <dbReference type="ARBA" id="ARBA00022679"/>
    </source>
</evidence>
<evidence type="ECO:0000313" key="10">
    <source>
        <dbReference type="Proteomes" id="UP000236569"/>
    </source>
</evidence>
<evidence type="ECO:0000256" key="3">
    <source>
        <dbReference type="ARBA" id="ARBA00022676"/>
    </source>
</evidence>
<evidence type="ECO:0000256" key="7">
    <source>
        <dbReference type="HAMAP-Rule" id="MF_01208"/>
    </source>
</evidence>
<comment type="similarity">
    <text evidence="7">Belongs to the purine/pyrimidine phosphoribosyltransferase family. PyrE subfamily.</text>
</comment>
<feature type="binding site" evidence="7">
    <location>
        <position position="106"/>
    </location>
    <ligand>
        <name>5-phospho-alpha-D-ribose 1-diphosphate</name>
        <dbReference type="ChEBI" id="CHEBI:58017"/>
        <note>ligand shared between dimeric partners</note>
    </ligand>
</feature>
<dbReference type="EC" id="2.4.2.10" evidence="2 7"/>
<feature type="domain" description="Phosphoribosyltransferase" evidence="8">
    <location>
        <begin position="48"/>
        <end position="177"/>
    </location>
</feature>
<sequence length="199" mass="21391">MHSPAAPECDTRRMDVLALYREAGAYHEGHFLLASGRHSPKFLQSTTVLQYPHLTERIGQALAGKLREAGIEAQTLVGPAMGGVILAYEVARHYGGRAIFAEKDGKGSMKVREAFTIAPGETFVAVEDVLTTGGSVLKAVRAVEALGGQCVAVACIVDRRGEEGPLEGHPLVSLTRLTFDTYAPGEVPEWLAQRPLQEI</sequence>
<dbReference type="PANTHER" id="PTHR19278">
    <property type="entry name" value="OROTATE PHOSPHORIBOSYLTRANSFERASE"/>
    <property type="match status" value="1"/>
</dbReference>
<comment type="function">
    <text evidence="7">Catalyzes the transfer of a ribosyl phosphate group from 5-phosphoribose 1-diphosphate to orotate, leading to the formation of orotidine monophosphate (OMP).</text>
</comment>
<name>A0A2I9E132_9DEIO</name>
<dbReference type="InterPro" id="IPR000836">
    <property type="entry name" value="PRTase_dom"/>
</dbReference>
<reference evidence="10" key="1">
    <citation type="submission" date="2018-01" db="EMBL/GenBank/DDBJ databases">
        <title>Draft Genome Sequence of the Radioresistant Bacterium Deinococcus aerius TR0125, Isolated from the Higher Atmosphere above Japan.</title>
        <authorList>
            <person name="Satoh K."/>
            <person name="Arai H."/>
            <person name="Sanzen T."/>
            <person name="Kawaguchi Y."/>
            <person name="Hayashi H."/>
            <person name="Yokobori S."/>
            <person name="Yamagishi A."/>
            <person name="Oono Y."/>
            <person name="Narumi I."/>
        </authorList>
    </citation>
    <scope>NUCLEOTIDE SEQUENCE [LARGE SCALE GENOMIC DNA]</scope>
    <source>
        <strain evidence="10">TR0125</strain>
    </source>
</reference>
<gene>
    <name evidence="7" type="primary">pyrE</name>
    <name evidence="9" type="ORF">DAERI_130105</name>
</gene>
<evidence type="ECO:0000259" key="8">
    <source>
        <dbReference type="Pfam" id="PF00156"/>
    </source>
</evidence>
<dbReference type="InterPro" id="IPR023031">
    <property type="entry name" value="OPRT"/>
</dbReference>
<dbReference type="InterPro" id="IPR006273">
    <property type="entry name" value="Orotate_PRibTrfase_bac"/>
</dbReference>
<evidence type="ECO:0000256" key="6">
    <source>
        <dbReference type="ARBA" id="ARBA00022975"/>
    </source>
</evidence>
<evidence type="ECO:0000256" key="2">
    <source>
        <dbReference type="ARBA" id="ARBA00011971"/>
    </source>
</evidence>
<accession>A0A2I9E132</accession>
<dbReference type="UniPathway" id="UPA00070">
    <property type="reaction ID" value="UER00119"/>
</dbReference>
<dbReference type="PANTHER" id="PTHR19278:SF9">
    <property type="entry name" value="URIDINE 5'-MONOPHOSPHATE SYNTHASE"/>
    <property type="match status" value="1"/>
</dbReference>
<evidence type="ECO:0000313" key="9">
    <source>
        <dbReference type="EMBL" id="GBF07275.1"/>
    </source>
</evidence>
<dbReference type="NCBIfam" id="TIGR01367">
    <property type="entry name" value="pyrE_Therm"/>
    <property type="match status" value="1"/>
</dbReference>
<evidence type="ECO:0000256" key="5">
    <source>
        <dbReference type="ARBA" id="ARBA00022842"/>
    </source>
</evidence>
<keyword evidence="3 7" id="KW-0328">Glycosyltransferase</keyword>
<keyword evidence="6 7" id="KW-0665">Pyrimidine biosynthesis</keyword>
<dbReference type="InterPro" id="IPR029057">
    <property type="entry name" value="PRTase-like"/>
</dbReference>
<feature type="binding site" description="in other chain" evidence="7">
    <location>
        <position position="103"/>
    </location>
    <ligand>
        <name>5-phospho-alpha-D-ribose 1-diphosphate</name>
        <dbReference type="ChEBI" id="CHEBI:58017"/>
        <note>ligand shared between dimeric partners</note>
    </ligand>
</feature>
<feature type="binding site" evidence="7">
    <location>
        <position position="131"/>
    </location>
    <ligand>
        <name>orotate</name>
        <dbReference type="ChEBI" id="CHEBI:30839"/>
    </ligand>
</feature>
<dbReference type="EMBL" id="BFAG01000013">
    <property type="protein sequence ID" value="GBF07275.1"/>
    <property type="molecule type" value="Genomic_DNA"/>
</dbReference>
<comment type="caution">
    <text evidence="7">Lacks conserved residue(s) required for the propagation of feature annotation.</text>
</comment>
<dbReference type="Proteomes" id="UP000236569">
    <property type="component" value="Unassembled WGS sequence"/>
</dbReference>
<dbReference type="SUPFAM" id="SSF53271">
    <property type="entry name" value="PRTase-like"/>
    <property type="match status" value="1"/>
</dbReference>
<dbReference type="Gene3D" id="3.40.50.2020">
    <property type="match status" value="1"/>
</dbReference>
<dbReference type="GO" id="GO:0004588">
    <property type="term" value="F:orotate phosphoribosyltransferase activity"/>
    <property type="evidence" value="ECO:0007669"/>
    <property type="project" value="UniProtKB-UniRule"/>
</dbReference>
<evidence type="ECO:0000256" key="1">
    <source>
        <dbReference type="ARBA" id="ARBA00004889"/>
    </source>
</evidence>
<keyword evidence="5 7" id="KW-0460">Magnesium</keyword>
<dbReference type="GO" id="GO:0019856">
    <property type="term" value="P:pyrimidine nucleobase biosynthetic process"/>
    <property type="evidence" value="ECO:0007669"/>
    <property type="project" value="InterPro"/>
</dbReference>
<dbReference type="CDD" id="cd06223">
    <property type="entry name" value="PRTases_typeI"/>
    <property type="match status" value="1"/>
</dbReference>
<keyword evidence="10" id="KW-1185">Reference proteome</keyword>
<dbReference type="HAMAP" id="MF_01208">
    <property type="entry name" value="PyrE"/>
    <property type="match status" value="1"/>
</dbReference>
<comment type="subunit">
    <text evidence="7">Homodimer.</text>
</comment>
<feature type="binding site" evidence="7">
    <location>
        <position position="159"/>
    </location>
    <ligand>
        <name>orotate</name>
        <dbReference type="ChEBI" id="CHEBI:30839"/>
    </ligand>
</feature>
<dbReference type="GO" id="GO:0000287">
    <property type="term" value="F:magnesium ion binding"/>
    <property type="evidence" value="ECO:0007669"/>
    <property type="project" value="UniProtKB-UniRule"/>
</dbReference>
<comment type="catalytic activity">
    <reaction evidence="7">
        <text>orotidine 5'-phosphate + diphosphate = orotate + 5-phospho-alpha-D-ribose 1-diphosphate</text>
        <dbReference type="Rhea" id="RHEA:10380"/>
        <dbReference type="ChEBI" id="CHEBI:30839"/>
        <dbReference type="ChEBI" id="CHEBI:33019"/>
        <dbReference type="ChEBI" id="CHEBI:57538"/>
        <dbReference type="ChEBI" id="CHEBI:58017"/>
        <dbReference type="EC" id="2.4.2.10"/>
    </reaction>
</comment>
<dbReference type="Pfam" id="PF00156">
    <property type="entry name" value="Pribosyltran"/>
    <property type="match status" value="1"/>
</dbReference>
<comment type="caution">
    <text evidence="9">The sequence shown here is derived from an EMBL/GenBank/DDBJ whole genome shotgun (WGS) entry which is preliminary data.</text>
</comment>
<comment type="pathway">
    <text evidence="1 7">Pyrimidine metabolism; UMP biosynthesis via de novo pathway; UMP from orotate: step 1/2.</text>
</comment>
<organism evidence="9 10">
    <name type="scientific">Deinococcus aerius</name>
    <dbReference type="NCBI Taxonomy" id="200253"/>
    <lineage>
        <taxon>Bacteria</taxon>
        <taxon>Thermotogati</taxon>
        <taxon>Deinococcota</taxon>
        <taxon>Deinococci</taxon>
        <taxon>Deinococcales</taxon>
        <taxon>Deinococcaceae</taxon>
        <taxon>Deinococcus</taxon>
    </lineage>
</organism>
<dbReference type="AlphaFoldDB" id="A0A2I9E132"/>
<dbReference type="GO" id="GO:0044205">
    <property type="term" value="P:'de novo' UMP biosynthetic process"/>
    <property type="evidence" value="ECO:0007669"/>
    <property type="project" value="UniProtKB-UniRule"/>
</dbReference>
<keyword evidence="4 7" id="KW-0808">Transferase</keyword>
<proteinExistence type="inferred from homology"/>
<comment type="cofactor">
    <cofactor evidence="7">
        <name>Mg(2+)</name>
        <dbReference type="ChEBI" id="CHEBI:18420"/>
    </cofactor>
</comment>
<feature type="binding site" description="in other chain" evidence="7">
    <location>
        <begin position="127"/>
        <end position="135"/>
    </location>
    <ligand>
        <name>5-phospho-alpha-D-ribose 1-diphosphate</name>
        <dbReference type="ChEBI" id="CHEBI:58017"/>
        <note>ligand shared between dimeric partners</note>
    </ligand>
</feature>